<gene>
    <name evidence="3" type="ordered locus">TERTU_2482</name>
</gene>
<dbReference type="KEGG" id="ttu:TERTU_2482"/>
<dbReference type="STRING" id="377629.TERTU_2482"/>
<dbReference type="Proteomes" id="UP000009080">
    <property type="component" value="Chromosome"/>
</dbReference>
<dbReference type="AlphaFoldDB" id="C5BL47"/>
<evidence type="ECO:0000313" key="4">
    <source>
        <dbReference type="Proteomes" id="UP000009080"/>
    </source>
</evidence>
<feature type="transmembrane region" description="Helical" evidence="1">
    <location>
        <begin position="592"/>
        <end position="612"/>
    </location>
</feature>
<dbReference type="InterPro" id="IPR052901">
    <property type="entry name" value="Bact_TGase-like"/>
</dbReference>
<evidence type="ECO:0000313" key="3">
    <source>
        <dbReference type="EMBL" id="ACR11249.1"/>
    </source>
</evidence>
<feature type="transmembrane region" description="Helical" evidence="1">
    <location>
        <begin position="125"/>
        <end position="143"/>
    </location>
</feature>
<feature type="transmembrane region" description="Helical" evidence="1">
    <location>
        <begin position="82"/>
        <end position="113"/>
    </location>
</feature>
<name>C5BL47_TERTT</name>
<proteinExistence type="predicted"/>
<feature type="transmembrane region" description="Helical" evidence="1">
    <location>
        <begin position="32"/>
        <end position="50"/>
    </location>
</feature>
<dbReference type="Pfam" id="PF01841">
    <property type="entry name" value="Transglut_core"/>
    <property type="match status" value="1"/>
</dbReference>
<protein>
    <submittedName>
        <fullName evidence="3">Transglutaminase domain protein</fullName>
    </submittedName>
</protein>
<feature type="transmembrane region" description="Helical" evidence="1">
    <location>
        <begin position="178"/>
        <end position="199"/>
    </location>
</feature>
<sequence length="696" mass="77544">MNAAPSSAQAGAGETGIRAGSFAREHVSRQTLWWMFVAQGAAILPLFLYLPKWLVVYWLCAVVIRLQVHRGVWPFPGSSSKAVFGVGGMIGLVLSFSSIGVEPMIGLLVLAFVLKLVEVRTRSSVLLVLYIGFVTAATQLLLAQGFFQSVYTLLCCVLLIAALQSLHRQREVSFLEQLRAAFNLLLQSLPVMLVLFLVMPRLGQLWAVPTLSGTGTTGFSESMSPGELSGLVSSHDIVFRASFESGRMPAPVDRYWRGLVLDKFDGSTWSRRGAPWQRVTQGATKASRPHPESEIRLADGSEFNGSRLAEVDTYNYSILLEPHQYSWLFGLMVPVWADASNTEVLFSENYNIISNLPIFSRVKYQVRSLPVYTVNASGLTPFEQRMNLLLPVKVNPRARELAQQWRDAGLGPEAMIEQALAFYRANLTYTLRPPVLDDNTVDRFLFDSQRGFCEHFASSFVFLMRAAGIPARVVVGYQGGEYRAEGDYLVVRQSDAHAWAEVWLAGKGWRRVDPTAAVAPERIESSLLDALSSDESSLVGGALLRLRGMAMVALLQAKMEEWDYLWQMRVMGYDSANQAGFLSRLLGGTDPWRVGLFFSGTIGGLLALYYLLSIWVFKRVRRAPHDQLIVRALEKMARSGCERLTGETLTQYSHRVAMQLPSLSEPWQKVATIYCAIAYRGQTVRLDELRRAVKAL</sequence>
<feature type="domain" description="Transglutaminase-like" evidence="2">
    <location>
        <begin position="445"/>
        <end position="516"/>
    </location>
</feature>
<dbReference type="OrthoDB" id="9804872at2"/>
<dbReference type="PANTHER" id="PTHR42736">
    <property type="entry name" value="PROTEIN-GLUTAMINE GAMMA-GLUTAMYLTRANSFERASE"/>
    <property type="match status" value="1"/>
</dbReference>
<dbReference type="SMART" id="SM00460">
    <property type="entry name" value="TGc"/>
    <property type="match status" value="1"/>
</dbReference>
<evidence type="ECO:0000259" key="2">
    <source>
        <dbReference type="SMART" id="SM00460"/>
    </source>
</evidence>
<dbReference type="HOGENOM" id="CLU_012397_0_0_6"/>
<dbReference type="Gene3D" id="3.10.620.30">
    <property type="match status" value="1"/>
</dbReference>
<dbReference type="InterPro" id="IPR038765">
    <property type="entry name" value="Papain-like_cys_pep_sf"/>
</dbReference>
<keyword evidence="1" id="KW-0812">Transmembrane</keyword>
<dbReference type="EMBL" id="CP001614">
    <property type="protein sequence ID" value="ACR11249.1"/>
    <property type="molecule type" value="Genomic_DNA"/>
</dbReference>
<dbReference type="Pfam" id="PF13559">
    <property type="entry name" value="DUF4129"/>
    <property type="match status" value="1"/>
</dbReference>
<keyword evidence="1" id="KW-0472">Membrane</keyword>
<feature type="transmembrane region" description="Helical" evidence="1">
    <location>
        <begin position="149"/>
        <end position="166"/>
    </location>
</feature>
<dbReference type="InterPro" id="IPR002931">
    <property type="entry name" value="Transglutaminase-like"/>
</dbReference>
<dbReference type="RefSeq" id="WP_015817361.1">
    <property type="nucleotide sequence ID" value="NC_012997.1"/>
</dbReference>
<evidence type="ECO:0000256" key="1">
    <source>
        <dbReference type="SAM" id="Phobius"/>
    </source>
</evidence>
<dbReference type="InterPro" id="IPR021878">
    <property type="entry name" value="TgpA_N"/>
</dbReference>
<dbReference type="PANTHER" id="PTHR42736:SF1">
    <property type="entry name" value="PROTEIN-GLUTAMINE GAMMA-GLUTAMYLTRANSFERASE"/>
    <property type="match status" value="1"/>
</dbReference>
<reference evidence="3 4" key="1">
    <citation type="journal article" date="2009" name="PLoS ONE">
        <title>The complete genome of Teredinibacter turnerae T7901: an intracellular endosymbiont of marine wood-boring bivalves (shipworms).</title>
        <authorList>
            <person name="Yang J.C."/>
            <person name="Madupu R."/>
            <person name="Durkin A.S."/>
            <person name="Ekborg N.A."/>
            <person name="Pedamallu C.S."/>
            <person name="Hostetler J.B."/>
            <person name="Radune D."/>
            <person name="Toms B.S."/>
            <person name="Henrissat B."/>
            <person name="Coutinho P.M."/>
            <person name="Schwarz S."/>
            <person name="Field L."/>
            <person name="Trindade-Silva A.E."/>
            <person name="Soares C.A.G."/>
            <person name="Elshahawi S."/>
            <person name="Hanora A."/>
            <person name="Schmidt E.W."/>
            <person name="Haygood M.G."/>
            <person name="Posfai J."/>
            <person name="Benner J."/>
            <person name="Madinger C."/>
            <person name="Nove J."/>
            <person name="Anton B."/>
            <person name="Chaudhary K."/>
            <person name="Foster J."/>
            <person name="Holman A."/>
            <person name="Kumar S."/>
            <person name="Lessard P.A."/>
            <person name="Luyten Y.A."/>
            <person name="Slatko B."/>
            <person name="Wood N."/>
            <person name="Wu B."/>
            <person name="Teplitski M."/>
            <person name="Mougous J.D."/>
            <person name="Ward N."/>
            <person name="Eisen J.A."/>
            <person name="Badger J.H."/>
            <person name="Distel D.L."/>
        </authorList>
    </citation>
    <scope>NUCLEOTIDE SEQUENCE [LARGE SCALE GENOMIC DNA]</scope>
    <source>
        <strain evidence="4">ATCC 39867 / T7901</strain>
    </source>
</reference>
<dbReference type="SUPFAM" id="SSF54001">
    <property type="entry name" value="Cysteine proteinases"/>
    <property type="match status" value="1"/>
</dbReference>
<keyword evidence="1" id="KW-1133">Transmembrane helix</keyword>
<organism evidence="3 4">
    <name type="scientific">Teredinibacter turnerae (strain ATCC 39867 / T7901)</name>
    <dbReference type="NCBI Taxonomy" id="377629"/>
    <lineage>
        <taxon>Bacteria</taxon>
        <taxon>Pseudomonadati</taxon>
        <taxon>Pseudomonadota</taxon>
        <taxon>Gammaproteobacteria</taxon>
        <taxon>Cellvibrionales</taxon>
        <taxon>Cellvibrionaceae</taxon>
        <taxon>Teredinibacter</taxon>
    </lineage>
</organism>
<dbReference type="eggNOG" id="COG1305">
    <property type="taxonomic scope" value="Bacteria"/>
</dbReference>
<keyword evidence="4" id="KW-1185">Reference proteome</keyword>
<dbReference type="InterPro" id="IPR025403">
    <property type="entry name" value="TgpA-like_C"/>
</dbReference>
<dbReference type="Pfam" id="PF11992">
    <property type="entry name" value="TgpA_N"/>
    <property type="match status" value="1"/>
</dbReference>
<accession>C5BL47</accession>